<reference evidence="1" key="2">
    <citation type="submission" date="2012-05" db="EMBL/GenBank/DDBJ databases">
        <title>Annotation of the Genome Sequence of Fusarium oxysporum HDV247.</title>
        <authorList>
            <consortium name="The Broad Institute Genomics Platform"/>
            <person name="Ma L.-J."/>
            <person name="Corby-Kistler H."/>
            <person name="Broz K."/>
            <person name="Gale L.R."/>
            <person name="Jonkers W."/>
            <person name="O'Donnell K."/>
            <person name="Ploetz R."/>
            <person name="Steinberg C."/>
            <person name="Schwartz D.C."/>
            <person name="VanEtten H."/>
            <person name="Zhou S."/>
            <person name="Young S.K."/>
            <person name="Zeng Q."/>
            <person name="Gargeya S."/>
            <person name="Fitzgerald M."/>
            <person name="Abouelleil A."/>
            <person name="Alvarado L."/>
            <person name="Chapman S.B."/>
            <person name="Gainer-Dewar J."/>
            <person name="Goldberg J."/>
            <person name="Griggs A."/>
            <person name="Gujja S."/>
            <person name="Hansen M."/>
            <person name="Howarth C."/>
            <person name="Imamovic A."/>
            <person name="Ireland A."/>
            <person name="Larimer J."/>
            <person name="McCowan C."/>
            <person name="Murphy C."/>
            <person name="Pearson M."/>
            <person name="Poon T.W."/>
            <person name="Priest M."/>
            <person name="Roberts A."/>
            <person name="Saif S."/>
            <person name="Shea T."/>
            <person name="Sykes S."/>
            <person name="Wortman J."/>
            <person name="Nusbaum C."/>
            <person name="Birren B."/>
        </authorList>
    </citation>
    <scope>NUCLEOTIDE SEQUENCE</scope>
    <source>
        <strain evidence="1">HDV247</strain>
    </source>
</reference>
<dbReference type="Proteomes" id="UP000030751">
    <property type="component" value="Unassembled WGS sequence"/>
</dbReference>
<dbReference type="OrthoDB" id="5068804at2759"/>
<dbReference type="HOGENOM" id="CLU_2794037_0_0_1"/>
<proteinExistence type="predicted"/>
<gene>
    <name evidence="1" type="ORF">FOVG_17003</name>
</gene>
<name>W9NLZ0_FUSOX</name>
<reference evidence="1" key="1">
    <citation type="submission" date="2011-10" db="EMBL/GenBank/DDBJ databases">
        <title>The Genome Sequence of Fusarium oxysporum HDV247.</title>
        <authorList>
            <consortium name="The Broad Institute Genome Sequencing Platform"/>
            <person name="Ma L.-J."/>
            <person name="Gale L.R."/>
            <person name="Schwartz D.C."/>
            <person name="Zhou S."/>
            <person name="Corby-Kistler H."/>
            <person name="Young S.K."/>
            <person name="Zeng Q."/>
            <person name="Gargeya S."/>
            <person name="Fitzgerald M."/>
            <person name="Haas B."/>
            <person name="Abouelleil A."/>
            <person name="Alvarado L."/>
            <person name="Arachchi H.M."/>
            <person name="Berlin A."/>
            <person name="Brown A."/>
            <person name="Chapman S.B."/>
            <person name="Chen Z."/>
            <person name="Dunbar C."/>
            <person name="Freedman E."/>
            <person name="Gearin G."/>
            <person name="Goldberg J."/>
            <person name="Griggs A."/>
            <person name="Gujja S."/>
            <person name="Heiman D."/>
            <person name="Howarth C."/>
            <person name="Larson L."/>
            <person name="Lui A."/>
            <person name="MacDonald P.J.P."/>
            <person name="Montmayeur A."/>
            <person name="Murphy C."/>
            <person name="Neiman D."/>
            <person name="Pearson M."/>
            <person name="Priest M."/>
            <person name="Roberts A."/>
            <person name="Saif S."/>
            <person name="Shea T."/>
            <person name="Shenoy N."/>
            <person name="Sisk P."/>
            <person name="Stolte C."/>
            <person name="Sykes S."/>
            <person name="Wortman J."/>
            <person name="Nusbaum C."/>
            <person name="Birren B."/>
        </authorList>
    </citation>
    <scope>NUCLEOTIDE SEQUENCE [LARGE SCALE GENOMIC DNA]</scope>
    <source>
        <strain evidence="1">HDV247</strain>
    </source>
</reference>
<organism evidence="1">
    <name type="scientific">Fusarium oxysporum f. sp. pisi HDV247</name>
    <dbReference type="NCBI Taxonomy" id="1080344"/>
    <lineage>
        <taxon>Eukaryota</taxon>
        <taxon>Fungi</taxon>
        <taxon>Dikarya</taxon>
        <taxon>Ascomycota</taxon>
        <taxon>Pezizomycotina</taxon>
        <taxon>Sordariomycetes</taxon>
        <taxon>Hypocreomycetidae</taxon>
        <taxon>Hypocreales</taxon>
        <taxon>Nectriaceae</taxon>
        <taxon>Fusarium</taxon>
        <taxon>Fusarium oxysporum species complex</taxon>
    </lineage>
</organism>
<dbReference type="AlphaFoldDB" id="W9NLZ0"/>
<evidence type="ECO:0000313" key="1">
    <source>
        <dbReference type="EMBL" id="EXA31766.1"/>
    </source>
</evidence>
<protein>
    <submittedName>
        <fullName evidence="1">Uncharacterized protein</fullName>
    </submittedName>
</protein>
<dbReference type="EMBL" id="JH651008">
    <property type="protein sequence ID" value="EXA31766.1"/>
    <property type="molecule type" value="Genomic_DNA"/>
</dbReference>
<accession>W9NLZ0</accession>
<sequence>MTSGRALSLEYIADLIALALKDQRARRIIKPFLTSSFKLYYILGRDKGKYYAYTTGPGQEDNHIIIYI</sequence>